<feature type="region of interest" description="Disordered" evidence="1">
    <location>
        <begin position="1"/>
        <end position="52"/>
    </location>
</feature>
<name>A0A4V2MW62_9APHY</name>
<evidence type="ECO:0000256" key="1">
    <source>
        <dbReference type="SAM" id="MobiDB-lite"/>
    </source>
</evidence>
<dbReference type="Proteomes" id="UP000292702">
    <property type="component" value="Unassembled WGS sequence"/>
</dbReference>
<feature type="region of interest" description="Disordered" evidence="1">
    <location>
        <begin position="265"/>
        <end position="310"/>
    </location>
</feature>
<keyword evidence="2" id="KW-1133">Transmembrane helix</keyword>
<feature type="transmembrane region" description="Helical" evidence="2">
    <location>
        <begin position="133"/>
        <end position="154"/>
    </location>
</feature>
<feature type="transmembrane region" description="Helical" evidence="2">
    <location>
        <begin position="324"/>
        <end position="346"/>
    </location>
</feature>
<comment type="caution">
    <text evidence="3">The sequence shown here is derived from an EMBL/GenBank/DDBJ whole genome shotgun (WGS) entry which is preliminary data.</text>
</comment>
<dbReference type="AlphaFoldDB" id="A0A4V2MW62"/>
<gene>
    <name evidence="3" type="ORF">EIP91_003316</name>
</gene>
<dbReference type="STRING" id="92696.A0A4V2MW62"/>
<feature type="transmembrane region" description="Helical" evidence="2">
    <location>
        <begin position="639"/>
        <end position="657"/>
    </location>
</feature>
<keyword evidence="2" id="KW-0472">Membrane</keyword>
<feature type="transmembrane region" description="Helical" evidence="2">
    <location>
        <begin position="466"/>
        <end position="487"/>
    </location>
</feature>
<feature type="transmembrane region" description="Helical" evidence="2">
    <location>
        <begin position="428"/>
        <end position="445"/>
    </location>
</feature>
<feature type="transmembrane region" description="Helical" evidence="2">
    <location>
        <begin position="101"/>
        <end position="121"/>
    </location>
</feature>
<evidence type="ECO:0000313" key="3">
    <source>
        <dbReference type="EMBL" id="TCD65037.1"/>
    </source>
</evidence>
<feature type="transmembrane region" description="Helical" evidence="2">
    <location>
        <begin position="200"/>
        <end position="219"/>
    </location>
</feature>
<reference evidence="3 4" key="1">
    <citation type="submission" date="2018-11" db="EMBL/GenBank/DDBJ databases">
        <title>Genome assembly of Steccherinum ochraceum LE-BIN_3174, the white-rot fungus of the Steccherinaceae family (The Residual Polyporoid clade, Polyporales, Basidiomycota).</title>
        <authorList>
            <person name="Fedorova T.V."/>
            <person name="Glazunova O.A."/>
            <person name="Landesman E.O."/>
            <person name="Moiseenko K.V."/>
            <person name="Psurtseva N.V."/>
            <person name="Savinova O.S."/>
            <person name="Shakhova N.V."/>
            <person name="Tyazhelova T.V."/>
            <person name="Vasina D.V."/>
        </authorList>
    </citation>
    <scope>NUCLEOTIDE SEQUENCE [LARGE SCALE GENOMIC DNA]</scope>
    <source>
        <strain evidence="3 4">LE-BIN_3174</strain>
    </source>
</reference>
<feature type="transmembrane region" description="Helical" evidence="2">
    <location>
        <begin position="392"/>
        <end position="408"/>
    </location>
</feature>
<feature type="compositionally biased region" description="Basic and acidic residues" evidence="1">
    <location>
        <begin position="284"/>
        <end position="310"/>
    </location>
</feature>
<evidence type="ECO:0000256" key="2">
    <source>
        <dbReference type="SAM" id="Phobius"/>
    </source>
</evidence>
<feature type="transmembrane region" description="Helical" evidence="2">
    <location>
        <begin position="736"/>
        <end position="760"/>
    </location>
</feature>
<feature type="transmembrane region" description="Helical" evidence="2">
    <location>
        <begin position="361"/>
        <end position="380"/>
    </location>
</feature>
<proteinExistence type="predicted"/>
<feature type="compositionally biased region" description="Basic and acidic residues" evidence="1">
    <location>
        <begin position="23"/>
        <end position="52"/>
    </location>
</feature>
<dbReference type="EMBL" id="RWJN01000202">
    <property type="protein sequence ID" value="TCD65037.1"/>
    <property type="molecule type" value="Genomic_DNA"/>
</dbReference>
<keyword evidence="4" id="KW-1185">Reference proteome</keyword>
<sequence>MADTSRPGSDGTWRNSTGLTLFEQHRPSHTQKDVATHSDSEDDTSHERRESTRNFIPSQSVVKDDTAKQAGEQTDLLLDIAMTTAFASLLDGTPISDWTSLFSFVSVFFLIWWVWASQVLYHARFREKDWIHVILYFVCQLAIFMSFTAFTSNFDVEDGIAMESTDDTLDGLRHAQGWTPFAVLAQHVRDMRIPVRSMRGISMTMALSRVMILIEYLCAIRRLLYDPNFVINNPARSLSCPWYCAGCWGITTHWTVTQEVVDTNQDSMSRRDLPGGPAENPSFGDKEAEPLSSRHKDANADAPSRPRDDPSLRERLCRFQQKELILWHCGSVLVSFWCYILAFILIGSEPSRADQVARVCLWYPPIILEILAHFAVATIVENKEWQYDAAAVHARRSVIFTIILGAGLDNMTDNFHFMVGNVSFGTHRIFIIICAGLNIIFLFTLHYTNFKTISEKSNSKTKRRRVLASFVLNFFYLCALVVTLQGMSAIIQIGNIGDTLDPALTFLRETESFLNFTHFAIPLDPSAYDILTVEKLQKAGYNVTDLVEEINHFIPSPYSNDSAYPYRVALLADMDIIASGLRAINILPQDSSISSNEIYAFLDTAIINPSNTSIGELNKPLFIDVTTTALTANTESSSWFTAAGGLVLILLACMELLDHWRTIRPYMPLLARGDERLPEAGWREQVSFAFQIAGKMVIGVVLISLTALGIHGGQIMLDDDYRFVGSRIWKLAIQSWLLPVYVLVLFILQCYEYGLVMWYNGNLRIGESLRDEEEERSPAK</sequence>
<organism evidence="3 4">
    <name type="scientific">Steccherinum ochraceum</name>
    <dbReference type="NCBI Taxonomy" id="92696"/>
    <lineage>
        <taxon>Eukaryota</taxon>
        <taxon>Fungi</taxon>
        <taxon>Dikarya</taxon>
        <taxon>Basidiomycota</taxon>
        <taxon>Agaricomycotina</taxon>
        <taxon>Agaricomycetes</taxon>
        <taxon>Polyporales</taxon>
        <taxon>Steccherinaceae</taxon>
        <taxon>Steccherinum</taxon>
    </lineage>
</organism>
<accession>A0A4V2MW62</accession>
<evidence type="ECO:0000313" key="4">
    <source>
        <dbReference type="Proteomes" id="UP000292702"/>
    </source>
</evidence>
<keyword evidence="2" id="KW-0812">Transmembrane</keyword>
<protein>
    <submittedName>
        <fullName evidence="3">Uncharacterized protein</fullName>
    </submittedName>
</protein>
<dbReference type="OrthoDB" id="3177213at2759"/>
<feature type="transmembrane region" description="Helical" evidence="2">
    <location>
        <begin position="696"/>
        <end position="716"/>
    </location>
</feature>